<dbReference type="EC" id="2.7.7.7" evidence="3"/>
<dbReference type="InterPro" id="IPR043128">
    <property type="entry name" value="Rev_trsase/Diguanyl_cyclase"/>
</dbReference>
<dbReference type="Pfam" id="PF11799">
    <property type="entry name" value="IMS_C"/>
    <property type="match status" value="1"/>
</dbReference>
<evidence type="ECO:0000256" key="4">
    <source>
        <dbReference type="ARBA" id="ARBA00022679"/>
    </source>
</evidence>
<keyword evidence="8" id="KW-0460">Magnesium</keyword>
<dbReference type="EMBL" id="FNBP01000017">
    <property type="protein sequence ID" value="SDH01056.1"/>
    <property type="molecule type" value="Genomic_DNA"/>
</dbReference>
<comment type="function">
    <text evidence="10">Poorly processive, error-prone DNA polymerase involved in untargeted mutagenesis. Copies undamaged DNA at stalled replication forks, which arise in vivo from mismatched or misaligned primer ends. These misaligned primers can be extended by PolIV. Exhibits no 3'-5' exonuclease (proofreading) activity. May be involved in translesional synthesis, in conjunction with the beta clamp from PolIII.</text>
</comment>
<proteinExistence type="inferred from homology"/>
<evidence type="ECO:0000313" key="14">
    <source>
        <dbReference type="Proteomes" id="UP000199399"/>
    </source>
</evidence>
<name>A0A1G7YXR6_9RHOB</name>
<dbReference type="AlphaFoldDB" id="A0A1G7YXR6"/>
<dbReference type="Gene3D" id="3.40.1170.60">
    <property type="match status" value="1"/>
</dbReference>
<dbReference type="PANTHER" id="PTHR11076:SF33">
    <property type="entry name" value="DNA POLYMERASE KAPPA"/>
    <property type="match status" value="1"/>
</dbReference>
<gene>
    <name evidence="13" type="ORF">SAMN04489759_11735</name>
</gene>
<dbReference type="GO" id="GO:0006281">
    <property type="term" value="P:DNA repair"/>
    <property type="evidence" value="ECO:0007669"/>
    <property type="project" value="UniProtKB-KW"/>
</dbReference>
<dbReference type="GO" id="GO:0046872">
    <property type="term" value="F:metal ion binding"/>
    <property type="evidence" value="ECO:0007669"/>
    <property type="project" value="UniProtKB-KW"/>
</dbReference>
<dbReference type="PROSITE" id="PS50173">
    <property type="entry name" value="UMUC"/>
    <property type="match status" value="1"/>
</dbReference>
<comment type="subunit">
    <text evidence="2">Monomer.</text>
</comment>
<comment type="catalytic activity">
    <reaction evidence="11">
        <text>DNA(n) + a 2'-deoxyribonucleoside 5'-triphosphate = DNA(n+1) + diphosphate</text>
        <dbReference type="Rhea" id="RHEA:22508"/>
        <dbReference type="Rhea" id="RHEA-COMP:17339"/>
        <dbReference type="Rhea" id="RHEA-COMP:17340"/>
        <dbReference type="ChEBI" id="CHEBI:33019"/>
        <dbReference type="ChEBI" id="CHEBI:61560"/>
        <dbReference type="ChEBI" id="CHEBI:173112"/>
        <dbReference type="EC" id="2.7.7.7"/>
    </reaction>
</comment>
<keyword evidence="5" id="KW-0548">Nucleotidyltransferase</keyword>
<dbReference type="STRING" id="218672.SAMN04489759_11735"/>
<dbReference type="Proteomes" id="UP000199399">
    <property type="component" value="Unassembled WGS sequence"/>
</dbReference>
<comment type="similarity">
    <text evidence="1">Belongs to the DNA polymerase type-Y family.</text>
</comment>
<evidence type="ECO:0000256" key="5">
    <source>
        <dbReference type="ARBA" id="ARBA00022695"/>
    </source>
</evidence>
<dbReference type="CDD" id="cd00424">
    <property type="entry name" value="PolY"/>
    <property type="match status" value="1"/>
</dbReference>
<dbReference type="GO" id="GO:0042276">
    <property type="term" value="P:error-prone translesion synthesis"/>
    <property type="evidence" value="ECO:0007669"/>
    <property type="project" value="TreeGrafter"/>
</dbReference>
<evidence type="ECO:0000259" key="12">
    <source>
        <dbReference type="PROSITE" id="PS50173"/>
    </source>
</evidence>
<dbReference type="InterPro" id="IPR050116">
    <property type="entry name" value="DNA_polymerase-Y"/>
</dbReference>
<evidence type="ECO:0000256" key="6">
    <source>
        <dbReference type="ARBA" id="ARBA00022723"/>
    </source>
</evidence>
<dbReference type="GO" id="GO:0009432">
    <property type="term" value="P:SOS response"/>
    <property type="evidence" value="ECO:0007669"/>
    <property type="project" value="TreeGrafter"/>
</dbReference>
<reference evidence="14" key="1">
    <citation type="submission" date="2016-10" db="EMBL/GenBank/DDBJ databases">
        <authorList>
            <person name="Varghese N."/>
            <person name="Submissions S."/>
        </authorList>
    </citation>
    <scope>NUCLEOTIDE SEQUENCE [LARGE SCALE GENOMIC DNA]</scope>
    <source>
        <strain evidence="14">DSM 16477</strain>
    </source>
</reference>
<dbReference type="SUPFAM" id="SSF56672">
    <property type="entry name" value="DNA/RNA polymerases"/>
    <property type="match status" value="1"/>
</dbReference>
<protein>
    <recommendedName>
        <fullName evidence="3">DNA-directed DNA polymerase</fullName>
        <ecNumber evidence="3">2.7.7.7</ecNumber>
    </recommendedName>
</protein>
<sequence>MTPMRSLYIDMNSFFASVEQQADPSLRGKPVGITAISAESGACVAASYEAKAFGVKTGTRVYDARRLCPGIIFRPSRHRLYVRVNQKIAGVIDQIAELQAVRSVDEFQVALGGQTAELSAALDLGRRLKAAIREQVGSELRCSVGIGPNHLLAKIAGKLEKPDGLQWLAPENMPDRIAHLSLDDLPGISHGIKARLQRAAVWGVAELYALDPRHARQIWRSVEGERFVRALQGMDIPLLPTQRNGYGNSKVLAPQYRRPDAARLVGRWLTEKAVERMRRDGFCARRFSLMIRLPEGRGWSRAKTLTPSQDSAIFLKLFEAEWAQFHHERHGYVLSIGVHLGDVIPLSERPGELFLPLAPGEPNKREKLAATIDRINRRFGQRVVSYGVHQDHPGFFEKG</sequence>
<dbReference type="PANTHER" id="PTHR11076">
    <property type="entry name" value="DNA REPAIR POLYMERASE UMUC / TRANSFERASE FAMILY MEMBER"/>
    <property type="match status" value="1"/>
</dbReference>
<evidence type="ECO:0000256" key="3">
    <source>
        <dbReference type="ARBA" id="ARBA00012417"/>
    </source>
</evidence>
<keyword evidence="7" id="KW-0227">DNA damage</keyword>
<feature type="domain" description="UmuC" evidence="12">
    <location>
        <begin position="6"/>
        <end position="189"/>
    </location>
</feature>
<dbReference type="GO" id="GO:0003887">
    <property type="term" value="F:DNA-directed DNA polymerase activity"/>
    <property type="evidence" value="ECO:0007669"/>
    <property type="project" value="UniProtKB-KW"/>
</dbReference>
<evidence type="ECO:0000256" key="2">
    <source>
        <dbReference type="ARBA" id="ARBA00011245"/>
    </source>
</evidence>
<dbReference type="OrthoDB" id="9808813at2"/>
<evidence type="ECO:0000256" key="11">
    <source>
        <dbReference type="ARBA" id="ARBA00049244"/>
    </source>
</evidence>
<keyword evidence="6" id="KW-0479">Metal-binding</keyword>
<keyword evidence="4" id="KW-0808">Transferase</keyword>
<evidence type="ECO:0000256" key="10">
    <source>
        <dbReference type="ARBA" id="ARBA00025589"/>
    </source>
</evidence>
<accession>A0A1G7YXR6</accession>
<dbReference type="RefSeq" id="WP_093744146.1">
    <property type="nucleotide sequence ID" value="NZ_FNBP01000017.1"/>
</dbReference>
<dbReference type="Pfam" id="PF00817">
    <property type="entry name" value="IMS"/>
    <property type="match status" value="1"/>
</dbReference>
<dbReference type="InterPro" id="IPR043502">
    <property type="entry name" value="DNA/RNA_pol_sf"/>
</dbReference>
<keyword evidence="9" id="KW-0234">DNA repair</keyword>
<dbReference type="GO" id="GO:0005829">
    <property type="term" value="C:cytosol"/>
    <property type="evidence" value="ECO:0007669"/>
    <property type="project" value="TreeGrafter"/>
</dbReference>
<dbReference type="InterPro" id="IPR017961">
    <property type="entry name" value="DNA_pol_Y-fam_little_finger"/>
</dbReference>
<evidence type="ECO:0000256" key="9">
    <source>
        <dbReference type="ARBA" id="ARBA00023204"/>
    </source>
</evidence>
<keyword evidence="14" id="KW-1185">Reference proteome</keyword>
<dbReference type="Gene3D" id="3.30.70.270">
    <property type="match status" value="1"/>
</dbReference>
<organism evidence="13 14">
    <name type="scientific">Sulfitobacter delicatus</name>
    <dbReference type="NCBI Taxonomy" id="218672"/>
    <lineage>
        <taxon>Bacteria</taxon>
        <taxon>Pseudomonadati</taxon>
        <taxon>Pseudomonadota</taxon>
        <taxon>Alphaproteobacteria</taxon>
        <taxon>Rhodobacterales</taxon>
        <taxon>Roseobacteraceae</taxon>
        <taxon>Sulfitobacter</taxon>
    </lineage>
</organism>
<dbReference type="FunFam" id="3.40.1170.60:FF:000003">
    <property type="entry name" value="DNA polymerase eta"/>
    <property type="match status" value="1"/>
</dbReference>
<evidence type="ECO:0000256" key="7">
    <source>
        <dbReference type="ARBA" id="ARBA00022763"/>
    </source>
</evidence>
<evidence type="ECO:0000313" key="13">
    <source>
        <dbReference type="EMBL" id="SDH01056.1"/>
    </source>
</evidence>
<dbReference type="InterPro" id="IPR001126">
    <property type="entry name" value="UmuC"/>
</dbReference>
<dbReference type="GO" id="GO:0003684">
    <property type="term" value="F:damaged DNA binding"/>
    <property type="evidence" value="ECO:0007669"/>
    <property type="project" value="InterPro"/>
</dbReference>
<evidence type="ECO:0000256" key="1">
    <source>
        <dbReference type="ARBA" id="ARBA00010945"/>
    </source>
</evidence>
<evidence type="ECO:0000256" key="8">
    <source>
        <dbReference type="ARBA" id="ARBA00022842"/>
    </source>
</evidence>